<gene>
    <name evidence="2" type="ORF">JMA_05090</name>
</gene>
<keyword evidence="1" id="KW-1133">Transmembrane helix</keyword>
<dbReference type="Pfam" id="PF17370">
    <property type="entry name" value="DUF5392"/>
    <property type="match status" value="1"/>
</dbReference>
<accession>A0A0B5AIH3</accession>
<feature type="transmembrane region" description="Helical" evidence="1">
    <location>
        <begin position="36"/>
        <end position="56"/>
    </location>
</feature>
<dbReference type="InterPro" id="IPR020205">
    <property type="entry name" value="Uncharacterised_YwnF_TM"/>
</dbReference>
<keyword evidence="1" id="KW-0812">Transmembrane</keyword>
<protein>
    <submittedName>
        <fullName evidence="2">Uncharacterized protein</fullName>
    </submittedName>
</protein>
<keyword evidence="3" id="KW-1185">Reference proteome</keyword>
<evidence type="ECO:0000313" key="2">
    <source>
        <dbReference type="EMBL" id="AJD89826.1"/>
    </source>
</evidence>
<dbReference type="AlphaFoldDB" id="A0A0B5AIH3"/>
<reference evidence="2 3" key="1">
    <citation type="submission" date="2014-08" db="EMBL/GenBank/DDBJ databases">
        <title>Complete genome of a marine bacteria Jeotgalibacillus malaysiensis.</title>
        <authorList>
            <person name="Yaakop A.S."/>
            <person name="Chan K.-G."/>
            <person name="Goh K.M."/>
        </authorList>
    </citation>
    <scope>NUCLEOTIDE SEQUENCE [LARGE SCALE GENOMIC DNA]</scope>
    <source>
        <strain evidence="2 3">D5</strain>
    </source>
</reference>
<name>A0A0B5AIH3_9BACL</name>
<dbReference type="KEGG" id="jeo:JMA_05090"/>
<sequence>MMDKKLEQYPPYIQQELSKLNDKIEPITKQFLKYRLWGTPLVVVSVLNLFLIILPFGVSAEIIPAILLFAVLGAIGMALSKEAKLKRTEVVTQTRDFMLKRIAESDSDYKDEYLRRIRNNALQGVDLFIEFLQKERRGNWG</sequence>
<dbReference type="OrthoDB" id="2451415at2"/>
<dbReference type="Proteomes" id="UP000031449">
    <property type="component" value="Chromosome"/>
</dbReference>
<evidence type="ECO:0000256" key="1">
    <source>
        <dbReference type="SAM" id="Phobius"/>
    </source>
</evidence>
<dbReference type="EMBL" id="CP009416">
    <property type="protein sequence ID" value="AJD89826.1"/>
    <property type="molecule type" value="Genomic_DNA"/>
</dbReference>
<dbReference type="BioCyc" id="JESP1508404:G14D9-9726-MONOMER"/>
<feature type="transmembrane region" description="Helical" evidence="1">
    <location>
        <begin position="62"/>
        <end position="79"/>
    </location>
</feature>
<organism evidence="2 3">
    <name type="scientific">Jeotgalibacillus malaysiensis</name>
    <dbReference type="NCBI Taxonomy" id="1508404"/>
    <lineage>
        <taxon>Bacteria</taxon>
        <taxon>Bacillati</taxon>
        <taxon>Bacillota</taxon>
        <taxon>Bacilli</taxon>
        <taxon>Bacillales</taxon>
        <taxon>Caryophanaceae</taxon>
        <taxon>Jeotgalibacillus</taxon>
    </lineage>
</organism>
<keyword evidence="1" id="KW-0472">Membrane</keyword>
<dbReference type="HOGENOM" id="CLU_146510_0_0_9"/>
<evidence type="ECO:0000313" key="3">
    <source>
        <dbReference type="Proteomes" id="UP000031449"/>
    </source>
</evidence>
<proteinExistence type="predicted"/>